<keyword evidence="2" id="KW-1185">Reference proteome</keyword>
<protein>
    <recommendedName>
        <fullName evidence="3">Retrotransposon gag domain-containing protein</fullName>
    </recommendedName>
</protein>
<dbReference type="AlphaFoldDB" id="A0A2H3D4G5"/>
<sequence length="116" mass="14026">MEKPQKFTGKHDNIERFVGDCITYFEVFRQHFMDVPSRTIVLLTSLLEGDTEDWWVHRRPDFWHVPCWNNPDYAEEFCDAAIEETHEKKMGEIKMYRKSATKFFHKIEREAKLANR</sequence>
<dbReference type="OMA" id="HNDIEHF"/>
<dbReference type="Proteomes" id="UP000217790">
    <property type="component" value="Unassembled WGS sequence"/>
</dbReference>
<gene>
    <name evidence="1" type="ORF">ARMGADRAFT_1084615</name>
</gene>
<reference evidence="2" key="1">
    <citation type="journal article" date="2017" name="Nat. Ecol. Evol.">
        <title>Genome expansion and lineage-specific genetic innovations in the forest pathogenic fungi Armillaria.</title>
        <authorList>
            <person name="Sipos G."/>
            <person name="Prasanna A.N."/>
            <person name="Walter M.C."/>
            <person name="O'Connor E."/>
            <person name="Balint B."/>
            <person name="Krizsan K."/>
            <person name="Kiss B."/>
            <person name="Hess J."/>
            <person name="Varga T."/>
            <person name="Slot J."/>
            <person name="Riley R."/>
            <person name="Boka B."/>
            <person name="Rigling D."/>
            <person name="Barry K."/>
            <person name="Lee J."/>
            <person name="Mihaltcheva S."/>
            <person name="LaButti K."/>
            <person name="Lipzen A."/>
            <person name="Waldron R."/>
            <person name="Moloney N.M."/>
            <person name="Sperisen C."/>
            <person name="Kredics L."/>
            <person name="Vagvoelgyi C."/>
            <person name="Patrignani A."/>
            <person name="Fitzpatrick D."/>
            <person name="Nagy I."/>
            <person name="Doyle S."/>
            <person name="Anderson J.B."/>
            <person name="Grigoriev I.V."/>
            <person name="Gueldener U."/>
            <person name="Muensterkoetter M."/>
            <person name="Nagy L.G."/>
        </authorList>
    </citation>
    <scope>NUCLEOTIDE SEQUENCE [LARGE SCALE GENOMIC DNA]</scope>
    <source>
        <strain evidence="2">Ar21-2</strain>
    </source>
</reference>
<evidence type="ECO:0000313" key="1">
    <source>
        <dbReference type="EMBL" id="PBK88654.1"/>
    </source>
</evidence>
<evidence type="ECO:0000313" key="2">
    <source>
        <dbReference type="Proteomes" id="UP000217790"/>
    </source>
</evidence>
<dbReference type="EMBL" id="KZ293672">
    <property type="protein sequence ID" value="PBK88654.1"/>
    <property type="molecule type" value="Genomic_DNA"/>
</dbReference>
<dbReference type="STRING" id="47427.A0A2H3D4G5"/>
<proteinExistence type="predicted"/>
<accession>A0A2H3D4G5</accession>
<dbReference type="InParanoid" id="A0A2H3D4G5"/>
<evidence type="ECO:0008006" key="3">
    <source>
        <dbReference type="Google" id="ProtNLM"/>
    </source>
</evidence>
<organism evidence="1 2">
    <name type="scientific">Armillaria gallica</name>
    <name type="common">Bulbous honey fungus</name>
    <name type="synonym">Armillaria bulbosa</name>
    <dbReference type="NCBI Taxonomy" id="47427"/>
    <lineage>
        <taxon>Eukaryota</taxon>
        <taxon>Fungi</taxon>
        <taxon>Dikarya</taxon>
        <taxon>Basidiomycota</taxon>
        <taxon>Agaricomycotina</taxon>
        <taxon>Agaricomycetes</taxon>
        <taxon>Agaricomycetidae</taxon>
        <taxon>Agaricales</taxon>
        <taxon>Marasmiineae</taxon>
        <taxon>Physalacriaceae</taxon>
        <taxon>Armillaria</taxon>
    </lineage>
</organism>
<name>A0A2H3D4G5_ARMGA</name>